<accession>A0A1L5PH90</accession>
<geneLocation type="plasmid" evidence="3">
    <name>prsp8c3c</name>
</geneLocation>
<keyword evidence="2" id="KW-0614">Plasmid</keyword>
<sequence>MLASSPSYPNIMKLAHINLVARDAEALAAFYVDVLRCEHLREPRALSGERVSRGNGIANSQIYSIWLKFPELDRPFLEIHEHKVTYDRDQPRVNEPGFAHLSFQLKDISGILSQIIQAGGAQIGEITDLGTEEKPLLIAYARDPEGNILELEQT</sequence>
<dbReference type="Gene3D" id="3.10.180.10">
    <property type="entry name" value="2,3-Dihydroxybiphenyl 1,2-Dioxygenase, domain 1"/>
    <property type="match status" value="1"/>
</dbReference>
<evidence type="ECO:0000313" key="2">
    <source>
        <dbReference type="EMBL" id="APO79551.1"/>
    </source>
</evidence>
<organism evidence="2 3">
    <name type="scientific">Rhizobium etli 8C-3</name>
    <dbReference type="NCBI Taxonomy" id="538025"/>
    <lineage>
        <taxon>Bacteria</taxon>
        <taxon>Pseudomonadati</taxon>
        <taxon>Pseudomonadota</taxon>
        <taxon>Alphaproteobacteria</taxon>
        <taxon>Hyphomicrobiales</taxon>
        <taxon>Rhizobiaceae</taxon>
        <taxon>Rhizobium/Agrobacterium group</taxon>
        <taxon>Rhizobium</taxon>
    </lineage>
</organism>
<dbReference type="EMBL" id="CP017244">
    <property type="protein sequence ID" value="APO79551.1"/>
    <property type="molecule type" value="Genomic_DNA"/>
</dbReference>
<protein>
    <submittedName>
        <fullName evidence="2">Glyoxalase/bleomycin resistance protein/dioxygenase family protein</fullName>
    </submittedName>
</protein>
<dbReference type="CDD" id="cd06587">
    <property type="entry name" value="VOC"/>
    <property type="match status" value="1"/>
</dbReference>
<proteinExistence type="predicted"/>
<dbReference type="PROSITE" id="PS51819">
    <property type="entry name" value="VOC"/>
    <property type="match status" value="1"/>
</dbReference>
<dbReference type="Proteomes" id="UP000185109">
    <property type="component" value="Plasmid pRsp8C3c"/>
</dbReference>
<dbReference type="InterPro" id="IPR037523">
    <property type="entry name" value="VOC_core"/>
</dbReference>
<dbReference type="AlphaFoldDB" id="A0A1L5PH90"/>
<evidence type="ECO:0000313" key="3">
    <source>
        <dbReference type="Proteomes" id="UP000185109"/>
    </source>
</evidence>
<dbReference type="SUPFAM" id="SSF54593">
    <property type="entry name" value="Glyoxalase/Bleomycin resistance protein/Dihydroxybiphenyl dioxygenase"/>
    <property type="match status" value="1"/>
</dbReference>
<feature type="domain" description="VOC" evidence="1">
    <location>
        <begin position="13"/>
        <end position="154"/>
    </location>
</feature>
<dbReference type="Pfam" id="PF00903">
    <property type="entry name" value="Glyoxalase"/>
    <property type="match status" value="1"/>
</dbReference>
<dbReference type="InterPro" id="IPR004360">
    <property type="entry name" value="Glyas_Fos-R_dOase_dom"/>
</dbReference>
<dbReference type="InterPro" id="IPR029068">
    <property type="entry name" value="Glyas_Bleomycin-R_OHBP_Dase"/>
</dbReference>
<keyword evidence="2" id="KW-0560">Oxidoreductase</keyword>
<reference evidence="2 3" key="1">
    <citation type="submission" date="2016-09" db="EMBL/GenBank/DDBJ databases">
        <title>The complete genome sequences of Rhizobium gallicum, symbiovars gallicum and phaseoli, symbionts associated to common bean (Phaseolus vulgaris).</title>
        <authorList>
            <person name="Bustos P."/>
            <person name="Santamaria R.I."/>
            <person name="Perez-Carrascal O.M."/>
            <person name="Juarez S."/>
            <person name="Lozano L."/>
            <person name="Martinez-Flores I."/>
            <person name="Martinez-Romero E."/>
            <person name="Cevallos M."/>
            <person name="Romero D."/>
            <person name="Davila G."/>
            <person name="Gonzalez V."/>
        </authorList>
    </citation>
    <scope>NUCLEOTIDE SEQUENCE [LARGE SCALE GENOMIC DNA]</scope>
    <source>
        <strain evidence="2 3">8C-3</strain>
        <plasmid evidence="3">Plasmid prsp8c3c</plasmid>
    </source>
</reference>
<evidence type="ECO:0000259" key="1">
    <source>
        <dbReference type="PROSITE" id="PS51819"/>
    </source>
</evidence>
<gene>
    <name evidence="2" type="ORF">AM571_PC01821</name>
</gene>
<name>A0A1L5PH90_RHIET</name>
<dbReference type="GO" id="GO:0051213">
    <property type="term" value="F:dioxygenase activity"/>
    <property type="evidence" value="ECO:0007669"/>
    <property type="project" value="UniProtKB-KW"/>
</dbReference>
<keyword evidence="2" id="KW-0223">Dioxygenase</keyword>